<dbReference type="Pfam" id="PF23925">
    <property type="entry name" value="A-sol_ELP1"/>
    <property type="match status" value="1"/>
</dbReference>
<dbReference type="InterPro" id="IPR056164">
    <property type="entry name" value="Beta-prop_ELP1_1st"/>
</dbReference>
<proteinExistence type="inferred from homology"/>
<dbReference type="PANTHER" id="PTHR12747">
    <property type="entry name" value="ELONGATOR COMPLEX PROTEIN 1"/>
    <property type="match status" value="1"/>
</dbReference>
<reference evidence="11" key="1">
    <citation type="submission" date="2013-11" db="EMBL/GenBank/DDBJ databases">
        <authorList>
            <person name="Aslett M."/>
        </authorList>
    </citation>
    <scope>NUCLEOTIDE SEQUENCE [LARGE SCALE GENOMIC DNA]</scope>
    <source>
        <strain evidence="11">Edinburgh</strain>
    </source>
</reference>
<comment type="function">
    <text evidence="5">Component of the elongator complex which is required for multiple tRNA modifications, including mcm5U (5-methoxycarbonylmethyl uridine), mcm5s2U (5-methoxycarbonylmethyl-2-thiouridine), and ncm5U (5-carbamoylmethyl uridine). The elongator complex catalyzes formation of carboxymethyluridine in the wobble base at position 34 in tRNAs.</text>
</comment>
<dbReference type="GO" id="GO:0005829">
    <property type="term" value="C:cytosol"/>
    <property type="evidence" value="ECO:0007669"/>
    <property type="project" value="TreeGrafter"/>
</dbReference>
<dbReference type="InterPro" id="IPR056169">
    <property type="entry name" value="HB_ELP1"/>
</dbReference>
<feature type="domain" description="ELP1 first N-terminal beta-propeller" evidence="6">
    <location>
        <begin position="45"/>
        <end position="348"/>
    </location>
</feature>
<dbReference type="Pfam" id="PF23936">
    <property type="entry name" value="HB_ELP1"/>
    <property type="match status" value="1"/>
</dbReference>
<evidence type="ECO:0000313" key="11">
    <source>
        <dbReference type="Proteomes" id="UP000046395"/>
    </source>
</evidence>
<dbReference type="GO" id="GO:0000049">
    <property type="term" value="F:tRNA binding"/>
    <property type="evidence" value="ECO:0007669"/>
    <property type="project" value="TreeGrafter"/>
</dbReference>
<evidence type="ECO:0000256" key="4">
    <source>
        <dbReference type="ARBA" id="ARBA00022694"/>
    </source>
</evidence>
<comment type="subcellular location">
    <subcellularLocation>
        <location evidence="5">Cytoplasm</location>
    </subcellularLocation>
    <subcellularLocation>
        <location evidence="5">Nucleus</location>
    </subcellularLocation>
</comment>
<dbReference type="WBParaSite" id="TMUE_1000003439.1">
    <property type="protein sequence ID" value="TMUE_1000003439.1"/>
    <property type="gene ID" value="WBGene00302477"/>
</dbReference>
<dbReference type="Pfam" id="PF04762">
    <property type="entry name" value="Beta-prop_ELP1_1st"/>
    <property type="match status" value="1"/>
</dbReference>
<feature type="domain" description="ELP1 TPR" evidence="8">
    <location>
        <begin position="885"/>
        <end position="1023"/>
    </location>
</feature>
<dbReference type="PANTHER" id="PTHR12747:SF0">
    <property type="entry name" value="ELONGATOR COMPLEX PROTEIN 1"/>
    <property type="match status" value="1"/>
</dbReference>
<keyword evidence="11" id="KW-1185">Reference proteome</keyword>
<reference evidence="11" key="2">
    <citation type="submission" date="2014-03" db="EMBL/GenBank/DDBJ databases">
        <title>The whipworm genome and dual-species transcriptomics of an intimate host-pathogen interaction.</title>
        <authorList>
            <person name="Foth B.J."/>
            <person name="Tsai I.J."/>
            <person name="Reid A.J."/>
            <person name="Bancroft A.J."/>
            <person name="Nichol S."/>
            <person name="Tracey A."/>
            <person name="Holroyd N."/>
            <person name="Cotton J.A."/>
            <person name="Stanley E.J."/>
            <person name="Zarowiecki M."/>
            <person name="Liu J.Z."/>
            <person name="Huckvale T."/>
            <person name="Cooper P.J."/>
            <person name="Grencis R.K."/>
            <person name="Berriman M."/>
        </authorList>
    </citation>
    <scope>NUCLEOTIDE SEQUENCE [LARGE SCALE GENOMIC DNA]</scope>
    <source>
        <strain evidence="11">Edinburgh</strain>
    </source>
</reference>
<dbReference type="InterPro" id="IPR056167">
    <property type="entry name" value="A-sol_ELP1"/>
</dbReference>
<evidence type="ECO:0000259" key="10">
    <source>
        <dbReference type="Pfam" id="PF23936"/>
    </source>
</evidence>
<evidence type="ECO:0000313" key="12">
    <source>
        <dbReference type="WBParaSite" id="TMUE_1000003439.1"/>
    </source>
</evidence>
<evidence type="ECO:0000256" key="1">
    <source>
        <dbReference type="ARBA" id="ARBA00005043"/>
    </source>
</evidence>
<keyword evidence="4" id="KW-0819">tRNA processing</keyword>
<comment type="similarity">
    <text evidence="2 5">Belongs to the ELP1/IKA1 family.</text>
</comment>
<accession>A0A5S6Q895</accession>
<evidence type="ECO:0000256" key="3">
    <source>
        <dbReference type="ARBA" id="ARBA00022490"/>
    </source>
</evidence>
<evidence type="ECO:0000259" key="7">
    <source>
        <dbReference type="Pfam" id="PF23797"/>
    </source>
</evidence>
<feature type="domain" description="ELP1 N-terminal second beta-propeller" evidence="7">
    <location>
        <begin position="380"/>
        <end position="654"/>
    </location>
</feature>
<comment type="pathway">
    <text evidence="1">tRNA modification; 5-methoxycarbonylmethyl-2-thiouridine-tRNA biosynthesis.</text>
</comment>
<dbReference type="Pfam" id="PF23878">
    <property type="entry name" value="TPR_ELP1"/>
    <property type="match status" value="1"/>
</dbReference>
<evidence type="ECO:0000259" key="6">
    <source>
        <dbReference type="Pfam" id="PF04762"/>
    </source>
</evidence>
<reference evidence="12" key="3">
    <citation type="submission" date="2019-12" db="UniProtKB">
        <authorList>
            <consortium name="WormBaseParasite"/>
        </authorList>
    </citation>
    <scope>IDENTIFICATION</scope>
</reference>
<evidence type="ECO:0000259" key="9">
    <source>
        <dbReference type="Pfam" id="PF23925"/>
    </source>
</evidence>
<dbReference type="GO" id="GO:0033588">
    <property type="term" value="C:elongator holoenzyme complex"/>
    <property type="evidence" value="ECO:0007669"/>
    <property type="project" value="InterPro"/>
</dbReference>
<dbReference type="Pfam" id="PF23797">
    <property type="entry name" value="Beta-prop_ELP1_2nd"/>
    <property type="match status" value="1"/>
</dbReference>
<protein>
    <recommendedName>
        <fullName evidence="5">Elongator complex protein 1</fullName>
    </recommendedName>
</protein>
<dbReference type="InterPro" id="IPR056166">
    <property type="entry name" value="TPR_ELP1"/>
</dbReference>
<organism evidence="11 12">
    <name type="scientific">Trichuris muris</name>
    <name type="common">Mouse whipworm</name>
    <dbReference type="NCBI Taxonomy" id="70415"/>
    <lineage>
        <taxon>Eukaryota</taxon>
        <taxon>Metazoa</taxon>
        <taxon>Ecdysozoa</taxon>
        <taxon>Nematoda</taxon>
        <taxon>Enoplea</taxon>
        <taxon>Dorylaimia</taxon>
        <taxon>Trichinellida</taxon>
        <taxon>Trichuridae</taxon>
        <taxon>Trichuris</taxon>
    </lineage>
</organism>
<dbReference type="InterPro" id="IPR006849">
    <property type="entry name" value="Elp1"/>
</dbReference>
<dbReference type="AlphaFoldDB" id="A0A5S6Q895"/>
<keyword evidence="3 5" id="KW-0963">Cytoplasm</keyword>
<dbReference type="STRING" id="70415.A0A5S6Q895"/>
<dbReference type="GO" id="GO:0005634">
    <property type="term" value="C:nucleus"/>
    <property type="evidence" value="ECO:0007669"/>
    <property type="project" value="UniProtKB-SubCell"/>
</dbReference>
<dbReference type="GO" id="GO:0002926">
    <property type="term" value="P:tRNA wobble base 5-methoxycarbonylmethyl-2-thiouridinylation"/>
    <property type="evidence" value="ECO:0007669"/>
    <property type="project" value="TreeGrafter"/>
</dbReference>
<name>A0A5S6Q895_TRIMR</name>
<dbReference type="UniPathway" id="UPA00988"/>
<dbReference type="WBParaSite" id="TMUE_1000003439.2">
    <property type="protein sequence ID" value="TMUE_1000003439.2"/>
    <property type="gene ID" value="WBGene00302477"/>
</dbReference>
<feature type="domain" description="ELP1 alpha-solenoid" evidence="9">
    <location>
        <begin position="678"/>
        <end position="878"/>
    </location>
</feature>
<dbReference type="Proteomes" id="UP000046395">
    <property type="component" value="Unassembled WGS sequence"/>
</dbReference>
<feature type="domain" description="ELP1 three-helical bundle" evidence="10">
    <location>
        <begin position="1079"/>
        <end position="1217"/>
    </location>
</feature>
<sequence>MRNLKLLRCTSAQIPGVPGIPAQFAYNGVTDTLIVASDDAIAAWNGHLLWETSVKEVCSLKDDRVIGFTYVPVDMVCYFVTKHGSVYSLQESREAPLKEVVSVGLTLAAAAWSPDSALLAIVSACGQLRLYEKNHWTHIQVSAFPEDSGIEKHVDIGWGRKETQFRGSLGKLTIRHGKSTENAEQHPISMAQESAGTMICWDSLGECIAVSVFSPTCGRRVHIWNSRLLHLRSLEHLPNIGLPISWRPNGGRIVCCQYSQAEAASLVLFEEKGLKHREFLLPKFFAGFEVCIIAWSSQSDILAIHLRSSENEAEFVLLYTFSNYHWYLKKTFRFLKPKTVSCLKWEAEQPRTLHIVFHDWSYLCLDFLWHTCRQRSTVAVVDGEAVLFTDFSSGIIPPPMCQTSLQMSFFVNEVTFGHNDDDIYALLCGNRVCRISGAKQAETHATATLKVDIDHISENAICYNLNYVDEHHLLLLLSDLFSLSLVIAEVDWVNTRLQIKRTHALPWSFARAWRFSTDSGALIYLQAGTGSVLKFALPELLSADALPVNRLSKCGSSSCCGQLDVLKYSDEVHLVSLDEFNKLYVDEHLLSSVVTSFAVHCDKYLLFTTINHKLCVIPTKRVSQKNVKYDDELLNVDDELLGDFRPVERGSRIVCSFGTSVVFQLPRGNLETIQPLPLLLSCLCDMLDRCDFREALVLTRRHTLDMNLIYDYNPDGFTKNIRRFIVEGGSEHLNLFVSQLRPANVVSTLYKFYFGTPDHRTLPGIHRCSSSSKSIETIFRLMLDEIQVLPERDNFLFVTLLLHIKLEETEKALLLLKERCNESGRSLFSDGIRHMLYFIDAEYLFNTALGTYDFDLVHMVAQNVQKDPKEYLPILNELIPLKLDYRKYKVDCILKRPLSALRNLALCGAEHFEELLSHVQLHNLYAQAIILCQGQPEELATIRSKFAEFLEAKKQFSDSAFQYEQCGRFDDALRCYKQSLNWRPAWGLMTTKMKMTEDQIKKIADFFVERLCAATRYPEACDVLRQVGGRDNRLAEILIESYSWMDALHEVNSLVDAEALKRKFRNKVISTAERIATGTKKLIEDLTTYSNRLKMVRQEKLDRPATLSNLHENYNDGLSVVTSIASSRTTTTKSKVSVVSSSSRAPIRKKVSLKQGSTFEDVALLNKLTELVLNVEQQQKEVAELLRVLVHMDLFEEAKRLQNSFTLLKDAVSSKISMIWPDVLHVNQLPIVSYQRERSSTEDNSTMSNAVWLADSLVVPKRRGDFAWKLRDFYVDVE</sequence>
<evidence type="ECO:0000256" key="5">
    <source>
        <dbReference type="PIRNR" id="PIRNR017233"/>
    </source>
</evidence>
<dbReference type="SUPFAM" id="SSF69322">
    <property type="entry name" value="Tricorn protease domain 2"/>
    <property type="match status" value="1"/>
</dbReference>
<evidence type="ECO:0000259" key="8">
    <source>
        <dbReference type="Pfam" id="PF23878"/>
    </source>
</evidence>
<dbReference type="InterPro" id="IPR056165">
    <property type="entry name" value="Beta-prop_ELP1_2nd"/>
</dbReference>
<dbReference type="PIRSF" id="PIRSF017233">
    <property type="entry name" value="IKAP"/>
    <property type="match status" value="1"/>
</dbReference>
<evidence type="ECO:0000256" key="2">
    <source>
        <dbReference type="ARBA" id="ARBA00006086"/>
    </source>
</evidence>
<keyword evidence="5" id="KW-0539">Nucleus</keyword>